<dbReference type="KEGG" id="faf:OE104_05900"/>
<dbReference type="Gene3D" id="2.160.10.20">
    <property type="entry name" value="Insect antifreeze protein"/>
    <property type="match status" value="1"/>
</dbReference>
<dbReference type="PROSITE" id="PS51688">
    <property type="entry name" value="ICA"/>
    <property type="match status" value="1"/>
</dbReference>
<organism evidence="3 4">
    <name type="scientific">Fervidibacillus albus</name>
    <dbReference type="NCBI Taxonomy" id="2980026"/>
    <lineage>
        <taxon>Bacteria</taxon>
        <taxon>Bacillati</taxon>
        <taxon>Bacillota</taxon>
        <taxon>Bacilli</taxon>
        <taxon>Bacillales</taxon>
        <taxon>Bacillaceae</taxon>
        <taxon>Fervidibacillus</taxon>
    </lineage>
</organism>
<dbReference type="InterPro" id="IPR036116">
    <property type="entry name" value="FN3_sf"/>
</dbReference>
<dbReference type="EMBL" id="CP106878">
    <property type="protein sequence ID" value="WAA10845.1"/>
    <property type="molecule type" value="Genomic_DNA"/>
</dbReference>
<feature type="domain" description="Peptidase S74" evidence="2">
    <location>
        <begin position="1332"/>
        <end position="1456"/>
    </location>
</feature>
<sequence length="1457" mass="159912">MAELYIFSPNDELLTIITEETGLISAPFREELNQVPDTPFSFTVEADNENAKYVVEENQVVFRDKEKELRLYVIKELDDVDNIDGPQTTAICEPAFMELKENIIEDKRFVDKEAQEVLVGALEGTRWTGEVEVSLGFNSTNFYFISSLDAVWDIIAIWGGEFKDVVEFDEKNNIAARKIKIIQRRGADRGKRFEIDHDIEEIQRTVLSYPVTALYGRGASLPSTDEEGNETGGYTHYIDFADVEWSKAKGDPVDKPKGQKWVGDPEALQKYGRIHNGEKLHRFDIAENQDIEDPEELLLWTWNQLQDKKKPEVNYILSVYLLEMLAGYEHEHVELGDTATAIDRFFVRPIEVQARVIAIQYDLVDIENTAVVEMGQFLSVYQYDNRIDKIEETINNHRGTWEAGAGPITNNRFPDIKPEVPTNVEAIGGFKTIQLYWDYDSNVYVSHYEVYGSQVQGFIPDSQHLLWRGKVSSFVHEVNTDEVWYYRIRSINTHGTPSDFSDEVSASTVRIISDDILFGAINAQHIADLAITAEKLANGAINFSKISDEVKSEIDGAKEQAQNAVDTANQATEDAQDAVSLAQHGFDTAQEALMNSSDAQLKADNATTKAQTAFDNAQDALTAAQTALDTSNVLSQKVNQNTGDISTLYQSTNSLGSRITDAEGNISSLTQTLSGLQSQVMDNANHISTVTQTASSLDSRLTDAEGNISFLQQTSSNLTSRVSDAEDNISVLQQTSESFATRISNAEGNISSLTQTINGIQTRVADNEENISTLTQLSDALQSRITDAEGNISNLTQTATGLQSTVSNVQNEISEVNSQITQLSNDINLRVKKDDVINQINLSTEGILIDGAKVHINGETTIDNGIIISAMIADAAITSAKIASAAVGNAAIQNGAITNAKIATAAVATAQIQDAAVTNAKIANLAVDTSKIANAAITTAKIADASITNAKIVDLDASKIKTGTLDSGRIAAGSITSDKLAANSITARELYVGDLTNLVLNGTFEDDEVAEVTLPVGWSASRPSYVGVVNHEDWQYQNGSKNIVEIRACNIGNVDFVQDRMIPVQEGDILYFEMEYRNLNNQGTGKVNFGVRNWTPKKEHHSWSGPSETLGIDPKTFVWKKASGFYTIPSGVGYVQIRITYKKNGEETNALYLDNIVVRRVTDGALVAGTIKGVTLEGVTIKGTGSTRAEMVNDAVKFYRSGTYMGQVTTNNMYDSGEKLLNIIGENAVYAVGGVAPESTTTGKGSSLYVGKNVAYLYAKNKTDSSSSLSQVATTPGDLSLYHVNDGKYASLYLDTDSQSGRIYSYTVYNRTYSGAANMYITSYGTIGRSTSASKYKLAIENVNDSSYFEKILELQPKSWYDKSAVEAYADYLDRNDGNDVGIDESGEDIPYIQRHIGLIAEDLVEAGLEKFVEYGPPDENGNREVEGIAYDRLWVLLIPVIRELKQKVKNLEGKIA</sequence>
<gene>
    <name evidence="3" type="ORF">OE104_05900</name>
</gene>
<name>A0A9E8RVN1_9BACI</name>
<dbReference type="InterPro" id="IPR010572">
    <property type="entry name" value="Tail_dom"/>
</dbReference>
<evidence type="ECO:0000313" key="4">
    <source>
        <dbReference type="Proteomes" id="UP001164718"/>
    </source>
</evidence>
<dbReference type="SUPFAM" id="SSF49265">
    <property type="entry name" value="Fibronectin type III"/>
    <property type="match status" value="1"/>
</dbReference>
<feature type="coiled-coil region" evidence="1">
    <location>
        <begin position="547"/>
        <end position="578"/>
    </location>
</feature>
<dbReference type="Proteomes" id="UP001164718">
    <property type="component" value="Chromosome"/>
</dbReference>
<dbReference type="Pfam" id="PF06605">
    <property type="entry name" value="Prophage_tail"/>
    <property type="match status" value="1"/>
</dbReference>
<dbReference type="RefSeq" id="WP_275418649.1">
    <property type="nucleotide sequence ID" value="NZ_CP106878.1"/>
</dbReference>
<reference evidence="3" key="1">
    <citation type="submission" date="2022-09" db="EMBL/GenBank/DDBJ databases">
        <title>Complete Genomes of Fervidibacillus albus and Fervidibacillus halotolerans isolated from tidal flat sediments.</title>
        <authorList>
            <person name="Kwon K.K."/>
            <person name="Yang S.-H."/>
            <person name="Park M.J."/>
            <person name="Oh H.-M."/>
        </authorList>
    </citation>
    <scope>NUCLEOTIDE SEQUENCE</scope>
    <source>
        <strain evidence="3">MEBiC13591</strain>
    </source>
</reference>
<dbReference type="InterPro" id="IPR030392">
    <property type="entry name" value="S74_ICA"/>
</dbReference>
<dbReference type="Gene3D" id="2.60.40.10">
    <property type="entry name" value="Immunoglobulins"/>
    <property type="match status" value="1"/>
</dbReference>
<dbReference type="Gene3D" id="1.20.5.340">
    <property type="match status" value="3"/>
</dbReference>
<dbReference type="InterPro" id="IPR012892">
    <property type="entry name" value="Gp58"/>
</dbReference>
<feature type="coiled-coil region" evidence="1">
    <location>
        <begin position="778"/>
        <end position="826"/>
    </location>
</feature>
<dbReference type="SUPFAM" id="SSF57997">
    <property type="entry name" value="Tropomyosin"/>
    <property type="match status" value="1"/>
</dbReference>
<protein>
    <submittedName>
        <fullName evidence="3">Gp58-like family protein</fullName>
    </submittedName>
</protein>
<keyword evidence="1" id="KW-0175">Coiled coil</keyword>
<evidence type="ECO:0000259" key="2">
    <source>
        <dbReference type="PROSITE" id="PS51688"/>
    </source>
</evidence>
<keyword evidence="4" id="KW-1185">Reference proteome</keyword>
<dbReference type="Pfam" id="PF07902">
    <property type="entry name" value="Gp58"/>
    <property type="match status" value="2"/>
</dbReference>
<proteinExistence type="predicted"/>
<dbReference type="InterPro" id="IPR013783">
    <property type="entry name" value="Ig-like_fold"/>
</dbReference>
<evidence type="ECO:0000256" key="1">
    <source>
        <dbReference type="SAM" id="Coils"/>
    </source>
</evidence>
<evidence type="ECO:0000313" key="3">
    <source>
        <dbReference type="EMBL" id="WAA10845.1"/>
    </source>
</evidence>
<accession>A0A9E8RVN1</accession>